<name>C9MN03_9BACT</name>
<dbReference type="HOGENOM" id="CLU_3139316_0_0_10"/>
<proteinExistence type="predicted"/>
<comment type="caution">
    <text evidence="1">The sequence shown here is derived from an EMBL/GenBank/DDBJ whole genome shotgun (WGS) entry which is preliminary data.</text>
</comment>
<sequence length="49" mass="5926">MVEINVILSYPNTTILELKKKSSVSFRCFYLLQPMRVYKIKECQERTKR</sequence>
<keyword evidence="2" id="KW-1185">Reference proteome</keyword>
<protein>
    <submittedName>
        <fullName evidence="1">Uncharacterized protein</fullName>
    </submittedName>
</protein>
<organism evidence="1 2">
    <name type="scientific">Prevotella veroralis F0319</name>
    <dbReference type="NCBI Taxonomy" id="649761"/>
    <lineage>
        <taxon>Bacteria</taxon>
        <taxon>Pseudomonadati</taxon>
        <taxon>Bacteroidota</taxon>
        <taxon>Bacteroidia</taxon>
        <taxon>Bacteroidales</taxon>
        <taxon>Prevotellaceae</taxon>
        <taxon>Prevotella</taxon>
    </lineage>
</organism>
<evidence type="ECO:0000313" key="1">
    <source>
        <dbReference type="EMBL" id="EEX19203.1"/>
    </source>
</evidence>
<gene>
    <name evidence="1" type="ORF">HMPREF0973_00988</name>
</gene>
<dbReference type="STRING" id="649761.HMPREF0973_00988"/>
<accession>C9MN03</accession>
<evidence type="ECO:0000313" key="2">
    <source>
        <dbReference type="Proteomes" id="UP000003327"/>
    </source>
</evidence>
<dbReference type="AlphaFoldDB" id="C9MN03"/>
<dbReference type="EMBL" id="ACVA01000019">
    <property type="protein sequence ID" value="EEX19203.1"/>
    <property type="molecule type" value="Genomic_DNA"/>
</dbReference>
<reference evidence="1 2" key="1">
    <citation type="submission" date="2009-09" db="EMBL/GenBank/DDBJ databases">
        <authorList>
            <person name="Weinstock G."/>
            <person name="Sodergren E."/>
            <person name="Clifton S."/>
            <person name="Fulton L."/>
            <person name="Fulton B."/>
            <person name="Courtney L."/>
            <person name="Fronick C."/>
            <person name="Harrison M."/>
            <person name="Strong C."/>
            <person name="Farmer C."/>
            <person name="Delahaunty K."/>
            <person name="Markovic C."/>
            <person name="Hall O."/>
            <person name="Minx P."/>
            <person name="Tomlinson C."/>
            <person name="Mitreva M."/>
            <person name="Nelson J."/>
            <person name="Hou S."/>
            <person name="Wollam A."/>
            <person name="Pepin K.H."/>
            <person name="Johnson M."/>
            <person name="Bhonagiri V."/>
            <person name="Nash W.E."/>
            <person name="Warren W."/>
            <person name="Chinwalla A."/>
            <person name="Mardis E.R."/>
            <person name="Wilson R.K."/>
        </authorList>
    </citation>
    <scope>NUCLEOTIDE SEQUENCE [LARGE SCALE GENOMIC DNA]</scope>
    <source>
        <strain evidence="1 2">F0319</strain>
    </source>
</reference>
<dbReference type="Proteomes" id="UP000003327">
    <property type="component" value="Unassembled WGS sequence"/>
</dbReference>